<dbReference type="InterPro" id="IPR003607">
    <property type="entry name" value="HD/PDEase_dom"/>
</dbReference>
<dbReference type="RefSeq" id="WP_306102100.1">
    <property type="nucleotide sequence ID" value="NZ_CP162601.1"/>
</dbReference>
<accession>A0AB39HFK0</accession>
<sequence length="1055" mass="121217">MLKRFWNVKLSIRLTVTTLFLLVTSFSIIISLSLQYYFGQENAKQSAITLFNNSAQSANDWLDDFDHRNRTLVDLIAQFPEVRRIHLDSHDDDNRNDEHEVSQLLAKMMEKNAHIYSLYVGYGNGDLFQMVNLEHDPTLRTRYQVSEKTRWLVVCIFEHHGQRIRENAFLDADFNLLSHDEQPSSYRATLRPWYQGAYKTDQIIKTKPYLFYDLQLNGMTYAKRIEGSRNVVGMDISISALSGYLDKHNQFNNEVALIFNQQGQISANSLKRTKRQSTYPTQPLTLSAEQVQDIEALGTINVSNHLDWQPLDYQVSGLPNGYAVDMFKRLASKLTLPIKFNNGHDSKAKRWIERSSGIDVSTQVSQVGNRWQSKPYVWLDVGVYRKGRQQYQTLSSLNGQKIAVANVLRSTEWARQQWPNSDIVEVSSGQDAYRVLEKGQADVVIDIVAVMEHQIHSRSQASVYRQTQLTALPKVGLSFYVQRNKQALIPYLNLAIDALSQREKEAMAERWLNWQEPNSTIKQRIMAGHLPFDSLLERAKSLKAHQYTLYQVNERDGTYSIYIENQGRTSEQEYLAFIVPSDDLFADEMEKVYTSLAITFAVLLVLIPMVSYSTRYIARPVKALAKQSRNIQMRKFDQVRPVNTRISEIRELSESTLEMCAAIQEHESNQQALLDSFIKLIAQAIDEKSPYTGGHCKRVPILAMMLAEKASDDHYPAFETFSFEDEKVKREFEIAAWLHDCGKVTTPEHIVDKGTKLEAITNRIHLVRMRFEVMLRDAKLSYYQALDQGVDSEVAKVNLARREQKLQEDFAFIAQCNIGSEGMSGEDIQRLNMIGQQTWVRYFDDRLGLSPLEVQRLASFPQATLPCVEPLLADKPEHLFTWSTHPSERVDKEIKMPIPEYQANLGELYNLCIERGTLTEEDRYRINEHIVSTINMLEALPLPAELQRVPEIAGGHHETLIGTGYPKQLTKESLSIETRILAVADVFEALTAADRPYKKAKTLSEAVQILSFMVKSKQLDEDVFSLMLREDIHLAYAKRFLSPEQIDDVDKWLYL</sequence>
<feature type="domain" description="HD-GYP" evidence="3">
    <location>
        <begin position="828"/>
        <end position="1042"/>
    </location>
</feature>
<dbReference type="InterPro" id="IPR037522">
    <property type="entry name" value="HD_GYP_dom"/>
</dbReference>
<evidence type="ECO:0000313" key="4">
    <source>
        <dbReference type="EMBL" id="XDK25435.1"/>
    </source>
</evidence>
<dbReference type="Gene3D" id="6.10.340.10">
    <property type="match status" value="1"/>
</dbReference>
<organism evidence="4">
    <name type="scientific">Vibrio sp. HB236076</name>
    <dbReference type="NCBI Taxonomy" id="3232307"/>
    <lineage>
        <taxon>Bacteria</taxon>
        <taxon>Pseudomonadati</taxon>
        <taxon>Pseudomonadota</taxon>
        <taxon>Gammaproteobacteria</taxon>
        <taxon>Vibrionales</taxon>
        <taxon>Vibrionaceae</taxon>
        <taxon>Vibrio</taxon>
    </lineage>
</organism>
<dbReference type="PANTHER" id="PTHR43155">
    <property type="entry name" value="CYCLIC DI-GMP PHOSPHODIESTERASE PA4108-RELATED"/>
    <property type="match status" value="1"/>
</dbReference>
<keyword evidence="1" id="KW-0812">Transmembrane</keyword>
<feature type="transmembrane region" description="Helical" evidence="1">
    <location>
        <begin position="12"/>
        <end position="38"/>
    </location>
</feature>
<dbReference type="Gene3D" id="3.30.450.20">
    <property type="entry name" value="PAS domain"/>
    <property type="match status" value="1"/>
</dbReference>
<dbReference type="PROSITE" id="PS51832">
    <property type="entry name" value="HD_GYP"/>
    <property type="match status" value="1"/>
</dbReference>
<evidence type="ECO:0000259" key="3">
    <source>
        <dbReference type="PROSITE" id="PS51832"/>
    </source>
</evidence>
<dbReference type="PANTHER" id="PTHR43155:SF2">
    <property type="entry name" value="CYCLIC DI-GMP PHOSPHODIESTERASE PA4108"/>
    <property type="match status" value="1"/>
</dbReference>
<keyword evidence="1" id="KW-1133">Transmembrane helix</keyword>
<keyword evidence="1" id="KW-0472">Membrane</keyword>
<feature type="domain" description="HAMP" evidence="2">
    <location>
        <begin position="615"/>
        <end position="668"/>
    </location>
</feature>
<protein>
    <submittedName>
        <fullName evidence="4">HD domain-containing phosphohydrolase</fullName>
    </submittedName>
</protein>
<dbReference type="Pfam" id="PF13487">
    <property type="entry name" value="HD_5"/>
    <property type="match status" value="1"/>
</dbReference>
<dbReference type="EMBL" id="CP162601">
    <property type="protein sequence ID" value="XDK25435.1"/>
    <property type="molecule type" value="Genomic_DNA"/>
</dbReference>
<dbReference type="SUPFAM" id="SSF53850">
    <property type="entry name" value="Periplasmic binding protein-like II"/>
    <property type="match status" value="1"/>
</dbReference>
<dbReference type="Gene3D" id="1.10.3210.10">
    <property type="entry name" value="Hypothetical protein af1432"/>
    <property type="match status" value="2"/>
</dbReference>
<dbReference type="InterPro" id="IPR003660">
    <property type="entry name" value="HAMP_dom"/>
</dbReference>
<dbReference type="PROSITE" id="PS50885">
    <property type="entry name" value="HAMP"/>
    <property type="match status" value="1"/>
</dbReference>
<reference evidence="4" key="1">
    <citation type="submission" date="2024-07" db="EMBL/GenBank/DDBJ databases">
        <title>Genome Analysis of a Potential Novel Vibrio Species Secreting pH- and Thermo-stable Alginate Lyase and its Application in Producing Alginate Oligosaccharides.</title>
        <authorList>
            <person name="Huang H."/>
            <person name="Bao K."/>
        </authorList>
    </citation>
    <scope>NUCLEOTIDE SEQUENCE</scope>
    <source>
        <strain evidence="4">HB236076</strain>
    </source>
</reference>
<proteinExistence type="predicted"/>
<dbReference type="CDD" id="cd00077">
    <property type="entry name" value="HDc"/>
    <property type="match status" value="2"/>
</dbReference>
<dbReference type="KEGG" id="vih:AB0763_01950"/>
<evidence type="ECO:0000256" key="1">
    <source>
        <dbReference type="SAM" id="Phobius"/>
    </source>
</evidence>
<gene>
    <name evidence="4" type="ORF">AB0763_01950</name>
</gene>
<dbReference type="AlphaFoldDB" id="A0AB39HFK0"/>
<dbReference type="SMART" id="SM00471">
    <property type="entry name" value="HDc"/>
    <property type="match status" value="1"/>
</dbReference>
<evidence type="ECO:0000259" key="2">
    <source>
        <dbReference type="PROSITE" id="PS50885"/>
    </source>
</evidence>
<dbReference type="Pfam" id="PF01966">
    <property type="entry name" value="HD"/>
    <property type="match status" value="1"/>
</dbReference>
<dbReference type="SUPFAM" id="SSF109604">
    <property type="entry name" value="HD-domain/PDEase-like"/>
    <property type="match status" value="2"/>
</dbReference>
<dbReference type="GO" id="GO:0007165">
    <property type="term" value="P:signal transduction"/>
    <property type="evidence" value="ECO:0007669"/>
    <property type="project" value="InterPro"/>
</dbReference>
<dbReference type="GO" id="GO:0016020">
    <property type="term" value="C:membrane"/>
    <property type="evidence" value="ECO:0007669"/>
    <property type="project" value="InterPro"/>
</dbReference>
<dbReference type="InterPro" id="IPR006674">
    <property type="entry name" value="HD_domain"/>
</dbReference>
<dbReference type="Gene3D" id="3.40.190.10">
    <property type="entry name" value="Periplasmic binding protein-like II"/>
    <property type="match status" value="2"/>
</dbReference>
<dbReference type="GO" id="GO:0008081">
    <property type="term" value="F:phosphoric diester hydrolase activity"/>
    <property type="evidence" value="ECO:0007669"/>
    <property type="project" value="UniProtKB-ARBA"/>
</dbReference>
<name>A0AB39HFK0_9VIBR</name>